<reference evidence="1" key="1">
    <citation type="journal article" date="2021" name="Open Biol.">
        <title>Shared evolutionary footprints suggest mitochondrial oxidative damage underlies multiple complex I losses in fungi.</title>
        <authorList>
            <person name="Schikora-Tamarit M.A."/>
            <person name="Marcet-Houben M."/>
            <person name="Nosek J."/>
            <person name="Gabaldon T."/>
        </authorList>
    </citation>
    <scope>NUCLEOTIDE SEQUENCE</scope>
    <source>
        <strain evidence="1">NCAIM Y.01608</strain>
    </source>
</reference>
<reference evidence="1" key="2">
    <citation type="submission" date="2021-01" db="EMBL/GenBank/DDBJ databases">
        <authorList>
            <person name="Schikora-Tamarit M.A."/>
        </authorList>
    </citation>
    <scope>NUCLEOTIDE SEQUENCE</scope>
    <source>
        <strain evidence="1">NCAIM Y.01608</strain>
    </source>
</reference>
<name>A0A9P8P0M4_9ASCO</name>
<dbReference type="AlphaFoldDB" id="A0A9P8P0M4"/>
<sequence>MGQKSSPGILFDPVEHLAFSKSKICRPTNVHSFHLDPTLNSLELVGEGSFPLFSRKCVDLLRQEVEQYSQVVLDKETENAFTSPKLRDCEQLLPFVYQAWTHPATVRAISVISGFDMRLCLDYEIAHFCRSRNSSQVLVRQKSVAYPYVCVMGLNSADMQSSGYATVLKGRLSENLATKQLQEKDSLTVVLCATLQPENVICYEDAIFLEKCSLPQAQKLISDKEMVPVSNYADFKDFGVYQSWLNDYYDKENHANSINK</sequence>
<proteinExistence type="predicted"/>
<evidence type="ECO:0000313" key="1">
    <source>
        <dbReference type="EMBL" id="KAH3662741.1"/>
    </source>
</evidence>
<protein>
    <submittedName>
        <fullName evidence="1">Uncharacterized protein</fullName>
    </submittedName>
</protein>
<keyword evidence="2" id="KW-1185">Reference proteome</keyword>
<comment type="caution">
    <text evidence="1">The sequence shown here is derived from an EMBL/GenBank/DDBJ whole genome shotgun (WGS) entry which is preliminary data.</text>
</comment>
<organism evidence="1 2">
    <name type="scientific">Ogataea polymorpha</name>
    <dbReference type="NCBI Taxonomy" id="460523"/>
    <lineage>
        <taxon>Eukaryota</taxon>
        <taxon>Fungi</taxon>
        <taxon>Dikarya</taxon>
        <taxon>Ascomycota</taxon>
        <taxon>Saccharomycotina</taxon>
        <taxon>Pichiomycetes</taxon>
        <taxon>Pichiales</taxon>
        <taxon>Pichiaceae</taxon>
        <taxon>Ogataea</taxon>
    </lineage>
</organism>
<dbReference type="EMBL" id="JAEUBD010001266">
    <property type="protein sequence ID" value="KAH3662741.1"/>
    <property type="molecule type" value="Genomic_DNA"/>
</dbReference>
<evidence type="ECO:0000313" key="2">
    <source>
        <dbReference type="Proteomes" id="UP000788993"/>
    </source>
</evidence>
<dbReference type="PANTHER" id="PTHR41677">
    <property type="entry name" value="YALI0B19030P"/>
    <property type="match status" value="1"/>
</dbReference>
<dbReference type="PANTHER" id="PTHR41677:SF1">
    <property type="entry name" value="FE2OG DIOXYGENASE DOMAIN-CONTAINING PROTEIN"/>
    <property type="match status" value="1"/>
</dbReference>
<dbReference type="Proteomes" id="UP000788993">
    <property type="component" value="Unassembled WGS sequence"/>
</dbReference>
<gene>
    <name evidence="1" type="ORF">OGATHE_004317</name>
</gene>
<accession>A0A9P8P0M4</accession>